<dbReference type="InterPro" id="IPR057169">
    <property type="entry name" value="DUF7847"/>
</dbReference>
<gene>
    <name evidence="4" type="ORF">ACFFTU_20980</name>
</gene>
<dbReference type="EMBL" id="JBHMCR010000010">
    <property type="protein sequence ID" value="MFB9522424.1"/>
    <property type="molecule type" value="Genomic_DNA"/>
</dbReference>
<dbReference type="PANTHER" id="PTHR33133:SF1">
    <property type="entry name" value="EXPRESSED PROTEIN-RELATED"/>
    <property type="match status" value="1"/>
</dbReference>
<feature type="region of interest" description="Disordered" evidence="1">
    <location>
        <begin position="1"/>
        <end position="104"/>
    </location>
</feature>
<feature type="transmembrane region" description="Helical" evidence="2">
    <location>
        <begin position="128"/>
        <end position="147"/>
    </location>
</feature>
<evidence type="ECO:0000256" key="1">
    <source>
        <dbReference type="SAM" id="MobiDB-lite"/>
    </source>
</evidence>
<protein>
    <submittedName>
        <fullName evidence="4">Glycerophosphoryl diester phosphodiesterase membrane domain-containing protein</fullName>
    </submittedName>
</protein>
<evidence type="ECO:0000313" key="5">
    <source>
        <dbReference type="Proteomes" id="UP001589718"/>
    </source>
</evidence>
<keyword evidence="2" id="KW-0812">Transmembrane</keyword>
<evidence type="ECO:0000259" key="3">
    <source>
        <dbReference type="Pfam" id="PF25231"/>
    </source>
</evidence>
<keyword evidence="2" id="KW-1133">Transmembrane helix</keyword>
<feature type="domain" description="DUF7847" evidence="3">
    <location>
        <begin position="178"/>
        <end position="378"/>
    </location>
</feature>
<organism evidence="4 5">
    <name type="scientific">Streptomyces cremeus</name>
    <dbReference type="NCBI Taxonomy" id="66881"/>
    <lineage>
        <taxon>Bacteria</taxon>
        <taxon>Bacillati</taxon>
        <taxon>Actinomycetota</taxon>
        <taxon>Actinomycetes</taxon>
        <taxon>Kitasatosporales</taxon>
        <taxon>Streptomycetaceae</taxon>
        <taxon>Streptomyces</taxon>
    </lineage>
</organism>
<evidence type="ECO:0000256" key="2">
    <source>
        <dbReference type="SAM" id="Phobius"/>
    </source>
</evidence>
<comment type="caution">
    <text evidence="4">The sequence shown here is derived from an EMBL/GenBank/DDBJ whole genome shotgun (WGS) entry which is preliminary data.</text>
</comment>
<feature type="compositionally biased region" description="Low complexity" evidence="1">
    <location>
        <begin position="1"/>
        <end position="16"/>
    </location>
</feature>
<dbReference type="Pfam" id="PF25231">
    <property type="entry name" value="DUF7847"/>
    <property type="match status" value="1"/>
</dbReference>
<proteinExistence type="predicted"/>
<feature type="transmembrane region" description="Helical" evidence="2">
    <location>
        <begin position="362"/>
        <end position="392"/>
    </location>
</feature>
<dbReference type="RefSeq" id="WP_345222364.1">
    <property type="nucleotide sequence ID" value="NZ_BAAAXE010000013.1"/>
</dbReference>
<keyword evidence="2" id="KW-0472">Membrane</keyword>
<sequence>MNDSPGWASPGPAPSDGRPPENSGGTGPADGAPESMPSEPSGSKWSKEQPPAGQWSAPGSAAPRSHAQTPPRQGWNGAPRGGGWGAPGPGGWGGPPPAAKPGVIPLRPLGLGDILDGSVSTARAHWRTVLGVTVVVAVLVQIAVMLLQRFVLPTPPATTADPGADVNEALRQSVEAAQAELFSTVPTLLITAIGTLFTTALLTVVVSRSVLGRPVSLGDAWREAKPRLLPLLGLTLLLTVGSMAILAVAALPGLLLGSVGGALLSALGVLAASVLVIWLWVRFSLASPALMLERQSIGRSLRRSAKLVQGSWWRVFGIQLLTAVLTAVVSMLIVMVFTFLALLADGGGLENLMKGASAEFGWAFLIISGVGAVIAACITYPISAGVSVLLYIDQRIRREALDLDLARAAGLSGYDTEHSADQTPGS</sequence>
<evidence type="ECO:0000313" key="4">
    <source>
        <dbReference type="EMBL" id="MFB9522424.1"/>
    </source>
</evidence>
<keyword evidence="5" id="KW-1185">Reference proteome</keyword>
<dbReference type="PANTHER" id="PTHR33133">
    <property type="entry name" value="OS08G0107100 PROTEIN-RELATED"/>
    <property type="match status" value="1"/>
</dbReference>
<feature type="transmembrane region" description="Helical" evidence="2">
    <location>
        <begin position="263"/>
        <end position="291"/>
    </location>
</feature>
<feature type="transmembrane region" description="Helical" evidence="2">
    <location>
        <begin position="228"/>
        <end position="251"/>
    </location>
</feature>
<dbReference type="Proteomes" id="UP001589718">
    <property type="component" value="Unassembled WGS sequence"/>
</dbReference>
<reference evidence="4 5" key="1">
    <citation type="submission" date="2024-09" db="EMBL/GenBank/DDBJ databases">
        <authorList>
            <person name="Sun Q."/>
            <person name="Mori K."/>
        </authorList>
    </citation>
    <scope>NUCLEOTIDE SEQUENCE [LARGE SCALE GENOMIC DNA]</scope>
    <source>
        <strain evidence="4 5">JCM 4362</strain>
    </source>
</reference>
<feature type="transmembrane region" description="Helical" evidence="2">
    <location>
        <begin position="312"/>
        <end position="342"/>
    </location>
</feature>
<feature type="transmembrane region" description="Helical" evidence="2">
    <location>
        <begin position="188"/>
        <end position="207"/>
    </location>
</feature>
<accession>A0ABV5PGS5</accession>
<name>A0ABV5PGS5_STRCM</name>
<feature type="compositionally biased region" description="Gly residues" evidence="1">
    <location>
        <begin position="79"/>
        <end position="93"/>
    </location>
</feature>